<dbReference type="EMBL" id="JBITMB010000002">
    <property type="protein sequence ID" value="MFI7440522.1"/>
    <property type="molecule type" value="Genomic_DNA"/>
</dbReference>
<organism evidence="3 4">
    <name type="scientific">Nonomuraea indica</name>
    <dbReference type="NCBI Taxonomy" id="1581193"/>
    <lineage>
        <taxon>Bacteria</taxon>
        <taxon>Bacillati</taxon>
        <taxon>Actinomycetota</taxon>
        <taxon>Actinomycetes</taxon>
        <taxon>Streptosporangiales</taxon>
        <taxon>Streptosporangiaceae</taxon>
        <taxon>Nonomuraea</taxon>
    </lineage>
</organism>
<dbReference type="InterPro" id="IPR036291">
    <property type="entry name" value="NAD(P)-bd_dom_sf"/>
</dbReference>
<feature type="region of interest" description="Disordered" evidence="1">
    <location>
        <begin position="44"/>
        <end position="104"/>
    </location>
</feature>
<name>A0ABW8A162_9ACTN</name>
<comment type="caution">
    <text evidence="3">The sequence shown here is derived from an EMBL/GenBank/DDBJ whole genome shotgun (WGS) entry which is preliminary data.</text>
</comment>
<evidence type="ECO:0000256" key="1">
    <source>
        <dbReference type="SAM" id="MobiDB-lite"/>
    </source>
</evidence>
<feature type="compositionally biased region" description="Basic and acidic residues" evidence="1">
    <location>
        <begin position="85"/>
        <end position="96"/>
    </location>
</feature>
<dbReference type="Gene3D" id="3.40.50.720">
    <property type="entry name" value="NAD(P)-binding Rossmann-like Domain"/>
    <property type="match status" value="2"/>
</dbReference>
<reference evidence="3 4" key="1">
    <citation type="submission" date="2024-10" db="EMBL/GenBank/DDBJ databases">
        <title>The Natural Products Discovery Center: Release of the First 8490 Sequenced Strains for Exploring Actinobacteria Biosynthetic Diversity.</title>
        <authorList>
            <person name="Kalkreuter E."/>
            <person name="Kautsar S.A."/>
            <person name="Yang D."/>
            <person name="Bader C.D."/>
            <person name="Teijaro C.N."/>
            <person name="Fluegel L."/>
            <person name="Davis C.M."/>
            <person name="Simpson J.R."/>
            <person name="Lauterbach L."/>
            <person name="Steele A.D."/>
            <person name="Gui C."/>
            <person name="Meng S."/>
            <person name="Li G."/>
            <person name="Viehrig K."/>
            <person name="Ye F."/>
            <person name="Su P."/>
            <person name="Kiefer A.F."/>
            <person name="Nichols A."/>
            <person name="Cepeda A.J."/>
            <person name="Yan W."/>
            <person name="Fan B."/>
            <person name="Jiang Y."/>
            <person name="Adhikari A."/>
            <person name="Zheng C.-J."/>
            <person name="Schuster L."/>
            <person name="Cowan T.M."/>
            <person name="Smanski M.J."/>
            <person name="Chevrette M.G."/>
            <person name="De Carvalho L.P.S."/>
            <person name="Shen B."/>
        </authorList>
    </citation>
    <scope>NUCLEOTIDE SEQUENCE [LARGE SCALE GENOMIC DNA]</scope>
    <source>
        <strain evidence="3 4">NPDC049503</strain>
    </source>
</reference>
<dbReference type="PANTHER" id="PTHR43355">
    <property type="entry name" value="FLAVIN REDUCTASE (NADPH)"/>
    <property type="match status" value="1"/>
</dbReference>
<dbReference type="InterPro" id="IPR016040">
    <property type="entry name" value="NAD(P)-bd_dom"/>
</dbReference>
<dbReference type="Proteomes" id="UP001612928">
    <property type="component" value="Unassembled WGS sequence"/>
</dbReference>
<evidence type="ECO:0000313" key="3">
    <source>
        <dbReference type="EMBL" id="MFI7440522.1"/>
    </source>
</evidence>
<gene>
    <name evidence="3" type="ORF">ACIBP5_11215</name>
</gene>
<protein>
    <submittedName>
        <fullName evidence="3">NAD(P)-dependent oxidoreductase</fullName>
    </submittedName>
</protein>
<feature type="compositionally biased region" description="Low complexity" evidence="1">
    <location>
        <begin position="44"/>
        <end position="67"/>
    </location>
</feature>
<proteinExistence type="predicted"/>
<feature type="domain" description="NAD(P)-binding" evidence="2">
    <location>
        <begin position="8"/>
        <end position="43"/>
    </location>
</feature>
<dbReference type="InterPro" id="IPR051606">
    <property type="entry name" value="Polyketide_Oxido-like"/>
</dbReference>
<sequence length="284" mass="28261">MSKIVIFGAGGRAGRHAVAEAVARGHHVTAVVRDPARHQHLLSPTPATLATPAGPTPATLATPGDPTSPATPATQDVTPASLAVDGRRLGGGERGGHGRPAGGGIASAGGGVTLVAGDVTDAGSVAAVAVGHDAAISVAARLDVPSAEFYVAAARALVEGLARAAVGRLVLAGIGTTLEAAPGVMVHDTPGFPEEARAFSLGHAAELEVLRDASTGLDWVVLAPPPVFLDDAPRTGRYRLGGGQVLPSSGEATFPYADFAVALVDEAQTPTRHRTLVAVAGLQG</sequence>
<evidence type="ECO:0000313" key="4">
    <source>
        <dbReference type="Proteomes" id="UP001612928"/>
    </source>
</evidence>
<dbReference type="RefSeq" id="WP_397020245.1">
    <property type="nucleotide sequence ID" value="NZ_JBITMB010000002.1"/>
</dbReference>
<feature type="compositionally biased region" description="Polar residues" evidence="1">
    <location>
        <begin position="68"/>
        <end position="78"/>
    </location>
</feature>
<accession>A0ABW8A162</accession>
<keyword evidence="4" id="KW-1185">Reference proteome</keyword>
<dbReference type="PANTHER" id="PTHR43355:SF2">
    <property type="entry name" value="FLAVIN REDUCTASE (NADPH)"/>
    <property type="match status" value="1"/>
</dbReference>
<feature type="domain" description="NAD(P)-binding" evidence="2">
    <location>
        <begin position="109"/>
        <end position="267"/>
    </location>
</feature>
<dbReference type="SUPFAM" id="SSF51735">
    <property type="entry name" value="NAD(P)-binding Rossmann-fold domains"/>
    <property type="match status" value="1"/>
</dbReference>
<evidence type="ECO:0000259" key="2">
    <source>
        <dbReference type="Pfam" id="PF13460"/>
    </source>
</evidence>
<dbReference type="Pfam" id="PF13460">
    <property type="entry name" value="NAD_binding_10"/>
    <property type="match status" value="2"/>
</dbReference>